<accession>A0ABM6LHW5</accession>
<keyword evidence="1" id="KW-0560">Oxidoreductase</keyword>
<keyword evidence="2" id="KW-1185">Reference proteome</keyword>
<evidence type="ECO:0000313" key="2">
    <source>
        <dbReference type="Proteomes" id="UP000196877"/>
    </source>
</evidence>
<reference evidence="1 2" key="1">
    <citation type="submission" date="2017-06" db="EMBL/GenBank/DDBJ databases">
        <title>Genome sequence of Bacillus sonorensis strain SRCM101395.</title>
        <authorList>
            <person name="Cho S.H."/>
        </authorList>
    </citation>
    <scope>NUCLEOTIDE SEQUENCE [LARGE SCALE GENOMIC DNA]</scope>
    <source>
        <strain evidence="1 2">SRCM101395</strain>
    </source>
</reference>
<dbReference type="GO" id="GO:0003955">
    <property type="term" value="F:NAD(P)H dehydrogenase (quinone) activity"/>
    <property type="evidence" value="ECO:0007669"/>
    <property type="project" value="UniProtKB-EC"/>
</dbReference>
<dbReference type="Gene3D" id="3.90.25.10">
    <property type="entry name" value="UDP-galactose 4-epimerase, domain 1"/>
    <property type="match status" value="1"/>
</dbReference>
<dbReference type="InterPro" id="IPR036291">
    <property type="entry name" value="NAD(P)-bd_dom_sf"/>
</dbReference>
<dbReference type="Gene3D" id="3.40.50.720">
    <property type="entry name" value="NAD(P)-binding Rossmann-like Domain"/>
    <property type="match status" value="1"/>
</dbReference>
<gene>
    <name evidence="1" type="primary">qorB</name>
    <name evidence="1" type="ORF">S101395_02404</name>
</gene>
<dbReference type="PANTHER" id="PTHR47129:SF1">
    <property type="entry name" value="NMRA-LIKE DOMAIN-CONTAINING PROTEIN"/>
    <property type="match status" value="1"/>
</dbReference>
<dbReference type="SUPFAM" id="SSF51735">
    <property type="entry name" value="NAD(P)-binding Rossmann-fold domains"/>
    <property type="match status" value="1"/>
</dbReference>
<protein>
    <submittedName>
        <fullName evidence="1">NAD(P)H dehydrogenase (Quinone)</fullName>
        <ecNumber evidence="1">1.6.5.2</ecNumber>
    </submittedName>
</protein>
<dbReference type="InterPro" id="IPR052718">
    <property type="entry name" value="NmrA-type_oxidoreductase"/>
</dbReference>
<dbReference type="EMBL" id="CP021920">
    <property type="protein sequence ID" value="ASB88912.1"/>
    <property type="molecule type" value="Genomic_DNA"/>
</dbReference>
<sequence length="168" mass="18104">MHCRAEAGNEEAILKTGIPYPFLRNNWYLENEISTIQAVLSGAPWVTSAGRGRVGWASQQDYAEAAAAVLSGDGHDNTIYELSGQPLTQKELASALGAVLGKDVPVQQVNDDVYAKIMKGAGVPNFLIPMLVNIQKGIREGALEIESHDFEKLLGRQAAPSTKRSLNS</sequence>
<name>A0ABM6LHW5_9BACI</name>
<organism evidence="1 2">
    <name type="scientific">Bacillus sonorensis</name>
    <dbReference type="NCBI Taxonomy" id="119858"/>
    <lineage>
        <taxon>Bacteria</taxon>
        <taxon>Bacillati</taxon>
        <taxon>Bacillota</taxon>
        <taxon>Bacilli</taxon>
        <taxon>Bacillales</taxon>
        <taxon>Bacillaceae</taxon>
        <taxon>Bacillus</taxon>
    </lineage>
</organism>
<dbReference type="Proteomes" id="UP000196877">
    <property type="component" value="Chromosome"/>
</dbReference>
<proteinExistence type="predicted"/>
<dbReference type="PANTHER" id="PTHR47129">
    <property type="entry name" value="QUINONE OXIDOREDUCTASE 2"/>
    <property type="match status" value="1"/>
</dbReference>
<evidence type="ECO:0000313" key="1">
    <source>
        <dbReference type="EMBL" id="ASB88912.1"/>
    </source>
</evidence>
<dbReference type="EC" id="1.6.5.2" evidence="1"/>